<feature type="active site" description="Proton acceptor" evidence="10">
    <location>
        <position position="13"/>
    </location>
</feature>
<dbReference type="InterPro" id="IPR018220">
    <property type="entry name" value="Adenylosuccin_syn_GTP-bd"/>
</dbReference>
<keyword evidence="8 10" id="KW-0460">Magnesium</keyword>
<proteinExistence type="inferred from homology"/>
<evidence type="ECO:0000256" key="10">
    <source>
        <dbReference type="HAMAP-Rule" id="MF_03125"/>
    </source>
</evidence>
<comment type="subcellular location">
    <subcellularLocation>
        <location evidence="10">Cytoplasm</location>
    </subcellularLocation>
</comment>
<keyword evidence="9 10" id="KW-0342">GTP-binding</keyword>
<organism evidence="12 13">
    <name type="scientific">Fusarium coffeatum</name>
    <dbReference type="NCBI Taxonomy" id="231269"/>
    <lineage>
        <taxon>Eukaryota</taxon>
        <taxon>Fungi</taxon>
        <taxon>Dikarya</taxon>
        <taxon>Ascomycota</taxon>
        <taxon>Pezizomycotina</taxon>
        <taxon>Sordariomycetes</taxon>
        <taxon>Hypocreomycetidae</taxon>
        <taxon>Hypocreales</taxon>
        <taxon>Nectriaceae</taxon>
        <taxon>Fusarium</taxon>
        <taxon>Fusarium incarnatum-equiseti species complex</taxon>
    </lineage>
</organism>
<gene>
    <name evidence="12" type="ORF">FIESC28_08362</name>
</gene>
<comment type="function">
    <text evidence="1">Plays an important role in the de novo pathway and in the salvage pathway of purine nucleotide biosynthesis. Catalyzes the first committed step in the biosynthesis of AMP from IMP.</text>
</comment>
<dbReference type="InterPro" id="IPR042111">
    <property type="entry name" value="Adenylosuccinate_synth_dom3"/>
</dbReference>
<keyword evidence="3 10" id="KW-0963">Cytoplasm</keyword>
<dbReference type="GO" id="GO:0000287">
    <property type="term" value="F:magnesium ion binding"/>
    <property type="evidence" value="ECO:0007669"/>
    <property type="project" value="UniProtKB-UniRule"/>
</dbReference>
<evidence type="ECO:0000256" key="11">
    <source>
        <dbReference type="RuleBase" id="RU000520"/>
    </source>
</evidence>
<feature type="binding site" evidence="10">
    <location>
        <position position="135"/>
    </location>
    <ligand>
        <name>IMP</name>
        <dbReference type="ChEBI" id="CHEBI:58053"/>
        <note>ligand shared between dimeric partners</note>
    </ligand>
</feature>
<evidence type="ECO:0000313" key="12">
    <source>
        <dbReference type="EMBL" id="RBR13176.1"/>
    </source>
</evidence>
<dbReference type="Gene3D" id="3.90.170.10">
    <property type="entry name" value="Adenylosuccinate Synthetase, subunit A, domain 3"/>
    <property type="match status" value="1"/>
</dbReference>
<comment type="function">
    <text evidence="10">Plays an important role in the de novo pathway and in the salvage pathway of purine nucleotide biosynthesis. Catalyzes the first commited step in the biosynthesis of AMP from IMP.</text>
</comment>
<dbReference type="FunFam" id="3.90.170.10:FF:000001">
    <property type="entry name" value="Adenylosuccinate synthetase"/>
    <property type="match status" value="1"/>
</dbReference>
<evidence type="ECO:0000256" key="2">
    <source>
        <dbReference type="ARBA" id="ARBA00011738"/>
    </source>
</evidence>
<feature type="binding site" evidence="10">
    <location>
        <begin position="402"/>
        <end position="404"/>
    </location>
    <ligand>
        <name>GTP</name>
        <dbReference type="ChEBI" id="CHEBI:37565"/>
    </ligand>
</feature>
<dbReference type="GO" id="GO:0046040">
    <property type="term" value="P:IMP metabolic process"/>
    <property type="evidence" value="ECO:0007669"/>
    <property type="project" value="TreeGrafter"/>
</dbReference>
<dbReference type="Proteomes" id="UP000253153">
    <property type="component" value="Unassembled WGS sequence"/>
</dbReference>
<feature type="active site" description="Proton donor" evidence="10">
    <location>
        <position position="41"/>
    </location>
</feature>
<comment type="similarity">
    <text evidence="10 11">Belongs to the adenylosuccinate synthetase family.</text>
</comment>
<dbReference type="GO" id="GO:0005525">
    <property type="term" value="F:GTP binding"/>
    <property type="evidence" value="ECO:0007669"/>
    <property type="project" value="UniProtKB-UniRule"/>
</dbReference>
<dbReference type="InterPro" id="IPR042109">
    <property type="entry name" value="Adenylosuccinate_synth_dom1"/>
</dbReference>
<evidence type="ECO:0000256" key="4">
    <source>
        <dbReference type="ARBA" id="ARBA00022598"/>
    </source>
</evidence>
<dbReference type="GeneID" id="41997796"/>
<feature type="binding site" evidence="10">
    <location>
        <position position="40"/>
    </location>
    <ligand>
        <name>Mg(2+)</name>
        <dbReference type="ChEBI" id="CHEBI:18420"/>
    </ligand>
</feature>
<dbReference type="Pfam" id="PF00709">
    <property type="entry name" value="Adenylsucc_synt"/>
    <property type="match status" value="1"/>
</dbReference>
<dbReference type="UniPathway" id="UPA00075">
    <property type="reaction ID" value="UER00335"/>
</dbReference>
<keyword evidence="7 10" id="KW-0658">Purine biosynthesis</keyword>
<dbReference type="CDD" id="cd03108">
    <property type="entry name" value="AdSS"/>
    <property type="match status" value="1"/>
</dbReference>
<dbReference type="OrthoDB" id="10265645at2759"/>
<comment type="function">
    <text evidence="11">Plays an important role in the de novo pathway of purine nucleotide biosynthesis.</text>
</comment>
<dbReference type="Gene3D" id="1.10.300.10">
    <property type="entry name" value="Adenylosuccinate Synthetase, subunit A, domain 2"/>
    <property type="match status" value="1"/>
</dbReference>
<dbReference type="RefSeq" id="XP_031013513.1">
    <property type="nucleotide sequence ID" value="XM_031162500.1"/>
</dbReference>
<evidence type="ECO:0000256" key="8">
    <source>
        <dbReference type="ARBA" id="ARBA00022842"/>
    </source>
</evidence>
<dbReference type="NCBIfam" id="TIGR00184">
    <property type="entry name" value="purA"/>
    <property type="match status" value="1"/>
</dbReference>
<comment type="catalytic activity">
    <reaction evidence="10 11">
        <text>IMP + L-aspartate + GTP = N(6)-(1,2-dicarboxyethyl)-AMP + GDP + phosphate + 2 H(+)</text>
        <dbReference type="Rhea" id="RHEA:15753"/>
        <dbReference type="ChEBI" id="CHEBI:15378"/>
        <dbReference type="ChEBI" id="CHEBI:29991"/>
        <dbReference type="ChEBI" id="CHEBI:37565"/>
        <dbReference type="ChEBI" id="CHEBI:43474"/>
        <dbReference type="ChEBI" id="CHEBI:57567"/>
        <dbReference type="ChEBI" id="CHEBI:58053"/>
        <dbReference type="ChEBI" id="CHEBI:58189"/>
        <dbReference type="EC" id="6.3.4.4"/>
    </reaction>
</comment>
<comment type="cofactor">
    <cofactor evidence="10">
        <name>Mg(2+)</name>
        <dbReference type="ChEBI" id="CHEBI:18420"/>
    </cofactor>
    <text evidence="10">Binds 1 Mg(2+) ion per subunit.</text>
</comment>
<sequence length="414" mass="45859">MTIKVILGAQWGDEGKGKLTDILAPEAQLCARAAGGHNAGHSIVANGVSYSFHLLPSGLINPNCLNFIGSGVVFHVPSFFSEMAALVEKGLPSVEDRLLVSDRVHIILQQHIAVDGLEEKELGGIGPTYSKAAAREGVRLVDVFNKELFDSKLRRLEAGYRKRFGDLFEYDLEEEIARFDEYRPKLAKYAVDGVSFMKAAQEDNKNIIVEGANALMLDIKYGSYPFVTSSNTTIGGIIGGLTLNPKNITETIGVVKAYTTRVGQGAFKTEDTGEIGTQLQEIGREWGTSTGRRRRCGWLDLVVVKYSASINYYSALNLTKLDVLDTFETIKIAIAYKVDGEELDHYPADLDLLERAEVVYHEMPGWQKPTTGAKTFYDLPKQAREYIEYIEKYVGVKVKWIGTGPDREAMIMRA</sequence>
<comment type="caution">
    <text evidence="10">Lacks conserved residue(s) required for the propagation of feature annotation.</text>
</comment>
<dbReference type="EMBL" id="QKXC01000188">
    <property type="protein sequence ID" value="RBR13176.1"/>
    <property type="molecule type" value="Genomic_DNA"/>
</dbReference>
<dbReference type="PROSITE" id="PS01266">
    <property type="entry name" value="ADENYLOSUCCIN_SYN_1"/>
    <property type="match status" value="1"/>
</dbReference>
<keyword evidence="6 10" id="KW-0547">Nucleotide-binding</keyword>
<evidence type="ECO:0000313" key="13">
    <source>
        <dbReference type="Proteomes" id="UP000253153"/>
    </source>
</evidence>
<dbReference type="SUPFAM" id="SSF52540">
    <property type="entry name" value="P-loop containing nucleoside triphosphate hydrolases"/>
    <property type="match status" value="1"/>
</dbReference>
<feature type="binding site" evidence="10">
    <location>
        <begin position="13"/>
        <end position="16"/>
    </location>
    <ligand>
        <name>IMP</name>
        <dbReference type="ChEBI" id="CHEBI:58053"/>
    </ligand>
</feature>
<comment type="pathway">
    <text evidence="10 11">Purine metabolism; AMP biosynthesis via de novo pathway; AMP from IMP: step 1/2.</text>
</comment>
<feature type="binding site" evidence="10">
    <location>
        <position position="213"/>
    </location>
    <ligand>
        <name>IMP</name>
        <dbReference type="ChEBI" id="CHEBI:58053"/>
    </ligand>
</feature>
<dbReference type="EC" id="6.3.4.4" evidence="10 11"/>
<protein>
    <recommendedName>
        <fullName evidence="10 11">Adenylosuccinate synthetase</fullName>
        <shortName evidence="10">AMPSase</shortName>
        <shortName evidence="10">AdSS</shortName>
        <ecNumber evidence="10 11">6.3.4.4</ecNumber>
    </recommendedName>
    <alternativeName>
        <fullName evidence="10">IMP--aspartate ligase</fullName>
    </alternativeName>
</protein>
<feature type="binding site" evidence="10">
    <location>
        <position position="292"/>
    </location>
    <ligand>
        <name>IMP</name>
        <dbReference type="ChEBI" id="CHEBI:58053"/>
    </ligand>
</feature>
<keyword evidence="4 10" id="KW-0436">Ligase</keyword>
<dbReference type="PANTHER" id="PTHR11846:SF0">
    <property type="entry name" value="ADENYLOSUCCINATE SYNTHETASE"/>
    <property type="match status" value="1"/>
</dbReference>
<evidence type="ECO:0000256" key="5">
    <source>
        <dbReference type="ARBA" id="ARBA00022723"/>
    </source>
</evidence>
<evidence type="ECO:0000256" key="6">
    <source>
        <dbReference type="ARBA" id="ARBA00022741"/>
    </source>
</evidence>
<comment type="subunit">
    <text evidence="2 10">Homodimer.</text>
</comment>
<feature type="binding site" evidence="10">
    <location>
        <begin position="40"/>
        <end position="42"/>
    </location>
    <ligand>
        <name>GTP</name>
        <dbReference type="ChEBI" id="CHEBI:37565"/>
    </ligand>
</feature>
<dbReference type="PANTHER" id="PTHR11846">
    <property type="entry name" value="ADENYLOSUCCINATE SYNTHETASE"/>
    <property type="match status" value="1"/>
</dbReference>
<dbReference type="NCBIfam" id="NF002223">
    <property type="entry name" value="PRK01117.1"/>
    <property type="match status" value="1"/>
</dbReference>
<dbReference type="GO" id="GO:0004019">
    <property type="term" value="F:adenylosuccinate synthase activity"/>
    <property type="evidence" value="ECO:0007669"/>
    <property type="project" value="UniProtKB-UniRule"/>
</dbReference>
<accession>A0A366RA00</accession>
<feature type="binding site" evidence="10">
    <location>
        <position position="13"/>
    </location>
    <ligand>
        <name>Mg(2+)</name>
        <dbReference type="ChEBI" id="CHEBI:18420"/>
    </ligand>
</feature>
<evidence type="ECO:0000256" key="9">
    <source>
        <dbReference type="ARBA" id="ARBA00023134"/>
    </source>
</evidence>
<dbReference type="InterPro" id="IPR001114">
    <property type="entry name" value="Adenylosuccinate_synthetase"/>
</dbReference>
<dbReference type="GO" id="GO:0044208">
    <property type="term" value="P:'de novo' AMP biosynthetic process"/>
    <property type="evidence" value="ECO:0007669"/>
    <property type="project" value="UniProtKB-UniRule"/>
</dbReference>
<dbReference type="InterPro" id="IPR042110">
    <property type="entry name" value="Adenylosuccinate_synth_dom2"/>
</dbReference>
<dbReference type="Gene3D" id="3.40.440.10">
    <property type="entry name" value="Adenylosuccinate Synthetase, subunit A, domain 1"/>
    <property type="match status" value="1"/>
</dbReference>
<feature type="binding site" evidence="10">
    <location>
        <position position="228"/>
    </location>
    <ligand>
        <name>IMP</name>
        <dbReference type="ChEBI" id="CHEBI:58053"/>
    </ligand>
</feature>
<evidence type="ECO:0000256" key="7">
    <source>
        <dbReference type="ARBA" id="ARBA00022755"/>
    </source>
</evidence>
<dbReference type="GO" id="GO:0005737">
    <property type="term" value="C:cytoplasm"/>
    <property type="evidence" value="ECO:0007669"/>
    <property type="project" value="UniProtKB-SubCell"/>
</dbReference>
<feature type="binding site" evidence="10">
    <location>
        <begin position="320"/>
        <end position="322"/>
    </location>
    <ligand>
        <name>GTP</name>
        <dbReference type="ChEBI" id="CHEBI:37565"/>
    </ligand>
</feature>
<evidence type="ECO:0000256" key="3">
    <source>
        <dbReference type="ARBA" id="ARBA00022490"/>
    </source>
</evidence>
<comment type="caution">
    <text evidence="12">The sequence shown here is derived from an EMBL/GenBank/DDBJ whole genome shotgun (WGS) entry which is preliminary data.</text>
</comment>
<dbReference type="AlphaFoldDB" id="A0A366RA00"/>
<keyword evidence="13" id="KW-1185">Reference proteome</keyword>
<feature type="binding site" evidence="10">
    <location>
        <begin position="288"/>
        <end position="294"/>
    </location>
    <ligand>
        <name>substrate</name>
    </ligand>
</feature>
<feature type="binding site" evidence="10">
    <location>
        <position position="294"/>
    </location>
    <ligand>
        <name>GTP</name>
        <dbReference type="ChEBI" id="CHEBI:37565"/>
    </ligand>
</feature>
<dbReference type="SMART" id="SM00788">
    <property type="entry name" value="Adenylsucc_synt"/>
    <property type="match status" value="1"/>
</dbReference>
<reference evidence="12 13" key="1">
    <citation type="submission" date="2018-06" db="EMBL/GenBank/DDBJ databases">
        <title>Fusarium incarnatum-equiseti species complex species 28.</title>
        <authorList>
            <person name="Gardiner D.M."/>
        </authorList>
    </citation>
    <scope>NUCLEOTIDE SEQUENCE [LARGE SCALE GENOMIC DNA]</scope>
    <source>
        <strain evidence="12 13">FIESC_28</strain>
    </source>
</reference>
<name>A0A366RA00_9HYPO</name>
<dbReference type="InterPro" id="IPR027417">
    <property type="entry name" value="P-loop_NTPase"/>
</dbReference>
<evidence type="ECO:0000256" key="1">
    <source>
        <dbReference type="ARBA" id="ARBA00003779"/>
    </source>
</evidence>
<feature type="binding site" evidence="10">
    <location>
        <begin position="38"/>
        <end position="41"/>
    </location>
    <ligand>
        <name>IMP</name>
        <dbReference type="ChEBI" id="CHEBI:58053"/>
    </ligand>
</feature>
<keyword evidence="5 10" id="KW-0479">Metal-binding</keyword>
<dbReference type="HAMAP" id="MF_00011">
    <property type="entry name" value="Adenylosucc_synth"/>
    <property type="match status" value="1"/>
</dbReference>
<feature type="binding site" evidence="10">
    <location>
        <begin position="12"/>
        <end position="18"/>
    </location>
    <ligand>
        <name>GTP</name>
        <dbReference type="ChEBI" id="CHEBI:37565"/>
    </ligand>
</feature>